<feature type="transmembrane region" description="Helical" evidence="1">
    <location>
        <begin position="20"/>
        <end position="46"/>
    </location>
</feature>
<dbReference type="Pfam" id="PF13845">
    <property type="entry name" value="Septum_form"/>
    <property type="match status" value="1"/>
</dbReference>
<evidence type="ECO:0000256" key="1">
    <source>
        <dbReference type="SAM" id="Phobius"/>
    </source>
</evidence>
<protein>
    <recommendedName>
        <fullName evidence="2">Septum formation-related domain-containing protein</fullName>
    </recommendedName>
</protein>
<reference evidence="3 4" key="1">
    <citation type="submission" date="2016-01" db="EMBL/GenBank/DDBJ databases">
        <title>The new phylogeny of the genus Mycobacterium.</title>
        <authorList>
            <person name="Tarcisio F."/>
            <person name="Conor M."/>
            <person name="Antonella G."/>
            <person name="Elisabetta G."/>
            <person name="Giulia F.S."/>
            <person name="Sara T."/>
            <person name="Anna F."/>
            <person name="Clotilde B."/>
            <person name="Roberto B."/>
            <person name="Veronica D.S."/>
            <person name="Fabio R."/>
            <person name="Monica P."/>
            <person name="Olivier J."/>
            <person name="Enrico T."/>
            <person name="Nicola S."/>
        </authorList>
    </citation>
    <scope>NUCLEOTIDE SEQUENCE [LARGE SCALE GENOMIC DNA]</scope>
    <source>
        <strain evidence="3 4">ATCC 700010</strain>
    </source>
</reference>
<dbReference type="EMBL" id="LQQA01000010">
    <property type="protein sequence ID" value="ORX16665.1"/>
    <property type="molecule type" value="Genomic_DNA"/>
</dbReference>
<dbReference type="RefSeq" id="WP_085144239.1">
    <property type="nucleotide sequence ID" value="NZ_JACKUA010000014.1"/>
</dbReference>
<keyword evidence="1" id="KW-0472">Membrane</keyword>
<evidence type="ECO:0000259" key="2">
    <source>
        <dbReference type="Pfam" id="PF13845"/>
    </source>
</evidence>
<evidence type="ECO:0000313" key="3">
    <source>
        <dbReference type="EMBL" id="ORX16665.1"/>
    </source>
</evidence>
<dbReference type="OrthoDB" id="3628931at2"/>
<feature type="transmembrane region" description="Helical" evidence="1">
    <location>
        <begin position="58"/>
        <end position="83"/>
    </location>
</feature>
<keyword evidence="1" id="KW-1133">Transmembrane helix</keyword>
<dbReference type="InterPro" id="IPR026004">
    <property type="entry name" value="Septum_form"/>
</dbReference>
<evidence type="ECO:0000313" key="4">
    <source>
        <dbReference type="Proteomes" id="UP000193964"/>
    </source>
</evidence>
<name>A0A1X2FDZ9_9MYCO</name>
<sequence length="198" mass="20735">MNDQLSVGQPQQSIRPPTTAWAIAALIFGIIGAALVSIVCAAIALAKTRTGQVGGRGLAITGLILSGTWIVVGVIAVAVFVLLPDDSPGNRYPPAVGTCYASEPDDGLDESDEVACDQPHRAEVFAVFTVPGDTYPGDDVLEKYTSRCSSEFAKYAAEDAAGFDIDDLRPTRETWSSSDRTVKCLAVTQDPVTGSAQG</sequence>
<keyword evidence="1" id="KW-0812">Transmembrane</keyword>
<proteinExistence type="predicted"/>
<comment type="caution">
    <text evidence="3">The sequence shown here is derived from an EMBL/GenBank/DDBJ whole genome shotgun (WGS) entry which is preliminary data.</text>
</comment>
<dbReference type="Proteomes" id="UP000193964">
    <property type="component" value="Unassembled WGS sequence"/>
</dbReference>
<dbReference type="AlphaFoldDB" id="A0A1X2FDZ9"/>
<feature type="domain" description="Septum formation-related" evidence="2">
    <location>
        <begin position="97"/>
        <end position="191"/>
    </location>
</feature>
<gene>
    <name evidence="3" type="ORF">AWC31_21865</name>
</gene>
<accession>A0A1X2FDZ9</accession>
<organism evidence="3 4">
    <name type="scientific">Mycolicibacterium wolinskyi</name>
    <dbReference type="NCBI Taxonomy" id="59750"/>
    <lineage>
        <taxon>Bacteria</taxon>
        <taxon>Bacillati</taxon>
        <taxon>Actinomycetota</taxon>
        <taxon>Actinomycetes</taxon>
        <taxon>Mycobacteriales</taxon>
        <taxon>Mycobacteriaceae</taxon>
        <taxon>Mycolicibacterium</taxon>
    </lineage>
</organism>